<dbReference type="GO" id="GO:0005829">
    <property type="term" value="C:cytosol"/>
    <property type="evidence" value="ECO:0007669"/>
    <property type="project" value="TreeGrafter"/>
</dbReference>
<dbReference type="InterPro" id="IPR001360">
    <property type="entry name" value="Glyco_hydro_1"/>
</dbReference>
<evidence type="ECO:0000256" key="1">
    <source>
        <dbReference type="RuleBase" id="RU003690"/>
    </source>
</evidence>
<dbReference type="Pfam" id="PF00232">
    <property type="entry name" value="Glyco_hydro_1"/>
    <property type="match status" value="1"/>
</dbReference>
<evidence type="ECO:0000313" key="3">
    <source>
        <dbReference type="Proteomes" id="UP000028875"/>
    </source>
</evidence>
<dbReference type="Gene3D" id="3.20.20.80">
    <property type="entry name" value="Glycosidases"/>
    <property type="match status" value="1"/>
</dbReference>
<dbReference type="Proteomes" id="UP000028875">
    <property type="component" value="Unassembled WGS sequence"/>
</dbReference>
<name>A0A024Q8F7_9BACI</name>
<proteinExistence type="inferred from homology"/>
<dbReference type="InterPro" id="IPR017853">
    <property type="entry name" value="GH"/>
</dbReference>
<comment type="similarity">
    <text evidence="1">Belongs to the glycosyl hydrolase 1 family.</text>
</comment>
<evidence type="ECO:0000313" key="2">
    <source>
        <dbReference type="EMBL" id="CDQ38789.1"/>
    </source>
</evidence>
<reference evidence="2 3" key="1">
    <citation type="submission" date="2014-03" db="EMBL/GenBank/DDBJ databases">
        <authorList>
            <person name="Urmite Genomes U."/>
        </authorList>
    </citation>
    <scope>NUCLEOTIDE SEQUENCE [LARGE SCALE GENOMIC DNA]</scope>
    <source>
        <strain evidence="2 3">Vm-5</strain>
    </source>
</reference>
<sequence length="93" mass="11269">MEANGFINDDYRIAYIKAHIEQVQQAISDGVEVLGYCTWSFTDLLSWLNGYQKRYGFVYVDRNEWNERDLRRIKKKSFYWYQSVIKQNGLREE</sequence>
<dbReference type="GO" id="GO:0016052">
    <property type="term" value="P:carbohydrate catabolic process"/>
    <property type="evidence" value="ECO:0007669"/>
    <property type="project" value="TreeGrafter"/>
</dbReference>
<comment type="caution">
    <text evidence="2">The sequence shown here is derived from an EMBL/GenBank/DDBJ whole genome shotgun (WGS) entry which is preliminary data.</text>
</comment>
<dbReference type="eggNOG" id="COG2723">
    <property type="taxonomic scope" value="Bacteria"/>
</dbReference>
<protein>
    <submittedName>
        <fullName evidence="2">Aryl-phospho-beta-D-glucosidase BglC</fullName>
    </submittedName>
</protein>
<gene>
    <name evidence="2" type="primary">bglC_2</name>
    <name evidence="2" type="ORF">BN990_01064</name>
</gene>
<accession>A0A024Q8F7</accession>
<keyword evidence="3" id="KW-1185">Reference proteome</keyword>
<dbReference type="PRINTS" id="PR00131">
    <property type="entry name" value="GLHYDRLASE1"/>
</dbReference>
<reference evidence="3" key="2">
    <citation type="submission" date="2014-05" db="EMBL/GenBank/DDBJ databases">
        <title>Draft genome sequence of Virgibacillus massiliensis Vm-5.</title>
        <authorList>
            <person name="Khelaifia S."/>
            <person name="Croce O."/>
            <person name="Lagier J.C."/>
            <person name="Raoult D."/>
        </authorList>
    </citation>
    <scope>NUCLEOTIDE SEQUENCE [LARGE SCALE GENOMIC DNA]</scope>
    <source>
        <strain evidence="3">Vm-5</strain>
    </source>
</reference>
<dbReference type="GO" id="GO:0008422">
    <property type="term" value="F:beta-glucosidase activity"/>
    <property type="evidence" value="ECO:0007669"/>
    <property type="project" value="TreeGrafter"/>
</dbReference>
<dbReference type="AlphaFoldDB" id="A0A024Q8F7"/>
<dbReference type="PANTHER" id="PTHR10353">
    <property type="entry name" value="GLYCOSYL HYDROLASE"/>
    <property type="match status" value="1"/>
</dbReference>
<dbReference type="STRING" id="1462526.BN990_01064"/>
<dbReference type="PANTHER" id="PTHR10353:SF136">
    <property type="entry name" value="ARYL-PHOSPHO-BETA-D-GLUCOSIDASE BGLC"/>
    <property type="match status" value="1"/>
</dbReference>
<dbReference type="SUPFAM" id="SSF51445">
    <property type="entry name" value="(Trans)glycosidases"/>
    <property type="match status" value="1"/>
</dbReference>
<organism evidence="2 3">
    <name type="scientific">Virgibacillus massiliensis</name>
    <dbReference type="NCBI Taxonomy" id="1462526"/>
    <lineage>
        <taxon>Bacteria</taxon>
        <taxon>Bacillati</taxon>
        <taxon>Bacillota</taxon>
        <taxon>Bacilli</taxon>
        <taxon>Bacillales</taxon>
        <taxon>Bacillaceae</taxon>
        <taxon>Virgibacillus</taxon>
    </lineage>
</organism>
<dbReference type="EMBL" id="CCDP010000001">
    <property type="protein sequence ID" value="CDQ38789.1"/>
    <property type="molecule type" value="Genomic_DNA"/>
</dbReference>